<evidence type="ECO:0000313" key="1">
    <source>
        <dbReference type="EMBL" id="MFC5068351.1"/>
    </source>
</evidence>
<sequence length="68" mass="7461">MELTINGQTRQCGATTVDDLLKEELDEGHTRRGIAVALNGQVVPRAEWERVTFSKGDRVEIVRALPGG</sequence>
<dbReference type="InterPro" id="IPR003749">
    <property type="entry name" value="ThiS/MoaD-like"/>
</dbReference>
<dbReference type="PANTHER" id="PTHR34472">
    <property type="entry name" value="SULFUR CARRIER PROTEIN THIS"/>
    <property type="match status" value="1"/>
</dbReference>
<dbReference type="CDD" id="cd00565">
    <property type="entry name" value="Ubl_ThiS"/>
    <property type="match status" value="1"/>
</dbReference>
<evidence type="ECO:0000313" key="2">
    <source>
        <dbReference type="Proteomes" id="UP001595796"/>
    </source>
</evidence>
<name>A0ABV9Z643_9HYPH</name>
<dbReference type="EMBL" id="JBHSJF010000006">
    <property type="protein sequence ID" value="MFC5068351.1"/>
    <property type="molecule type" value="Genomic_DNA"/>
</dbReference>
<dbReference type="SUPFAM" id="SSF54285">
    <property type="entry name" value="MoaD/ThiS"/>
    <property type="match status" value="1"/>
</dbReference>
<dbReference type="NCBIfam" id="TIGR01683">
    <property type="entry name" value="thiS"/>
    <property type="match status" value="1"/>
</dbReference>
<dbReference type="Proteomes" id="UP001595796">
    <property type="component" value="Unassembled WGS sequence"/>
</dbReference>
<dbReference type="Gene3D" id="3.10.20.30">
    <property type="match status" value="1"/>
</dbReference>
<reference evidence="2" key="1">
    <citation type="journal article" date="2019" name="Int. J. Syst. Evol. Microbiol.">
        <title>The Global Catalogue of Microorganisms (GCM) 10K type strain sequencing project: providing services to taxonomists for standard genome sequencing and annotation.</title>
        <authorList>
            <consortium name="The Broad Institute Genomics Platform"/>
            <consortium name="The Broad Institute Genome Sequencing Center for Infectious Disease"/>
            <person name="Wu L."/>
            <person name="Ma J."/>
        </authorList>
    </citation>
    <scope>NUCLEOTIDE SEQUENCE [LARGE SCALE GENOMIC DNA]</scope>
    <source>
        <strain evidence="2">CGMCC 1.16444</strain>
    </source>
</reference>
<dbReference type="RefSeq" id="WP_114955742.1">
    <property type="nucleotide sequence ID" value="NZ_JBHSJF010000006.1"/>
</dbReference>
<dbReference type="Pfam" id="PF02597">
    <property type="entry name" value="ThiS"/>
    <property type="match status" value="1"/>
</dbReference>
<gene>
    <name evidence="1" type="primary">thiS</name>
    <name evidence="1" type="ORF">ACFPFW_10035</name>
</gene>
<dbReference type="InterPro" id="IPR012675">
    <property type="entry name" value="Beta-grasp_dom_sf"/>
</dbReference>
<comment type="caution">
    <text evidence="1">The sequence shown here is derived from an EMBL/GenBank/DDBJ whole genome shotgun (WGS) entry which is preliminary data.</text>
</comment>
<dbReference type="PANTHER" id="PTHR34472:SF1">
    <property type="entry name" value="SULFUR CARRIER PROTEIN THIS"/>
    <property type="match status" value="1"/>
</dbReference>
<dbReference type="InterPro" id="IPR016155">
    <property type="entry name" value="Mopterin_synth/thiamin_S_b"/>
</dbReference>
<proteinExistence type="predicted"/>
<keyword evidence="2" id="KW-1185">Reference proteome</keyword>
<organism evidence="1 2">
    <name type="scientific">Flaviflagellibacter deserti</name>
    <dbReference type="NCBI Taxonomy" id="2267266"/>
    <lineage>
        <taxon>Bacteria</taxon>
        <taxon>Pseudomonadati</taxon>
        <taxon>Pseudomonadota</taxon>
        <taxon>Alphaproteobacteria</taxon>
        <taxon>Hyphomicrobiales</taxon>
        <taxon>Flaviflagellibacter</taxon>
    </lineage>
</organism>
<dbReference type="InterPro" id="IPR010035">
    <property type="entry name" value="Thi_S"/>
</dbReference>
<protein>
    <submittedName>
        <fullName evidence="1">Sulfur carrier protein ThiS</fullName>
    </submittedName>
</protein>
<accession>A0ABV9Z643</accession>